<dbReference type="InterPro" id="IPR009057">
    <property type="entry name" value="Homeodomain-like_sf"/>
</dbReference>
<evidence type="ECO:0000313" key="2">
    <source>
        <dbReference type="EMBL" id="GGG24120.1"/>
    </source>
</evidence>
<name>A0A917G5N3_9NOCA</name>
<feature type="domain" description="Tetracyclin repressor-like C-terminal group 31" evidence="1">
    <location>
        <begin position="85"/>
        <end position="192"/>
    </location>
</feature>
<organism evidence="2 3">
    <name type="scientific">Rhodococcoides trifolii</name>
    <dbReference type="NCBI Taxonomy" id="908250"/>
    <lineage>
        <taxon>Bacteria</taxon>
        <taxon>Bacillati</taxon>
        <taxon>Actinomycetota</taxon>
        <taxon>Actinomycetes</taxon>
        <taxon>Mycobacteriales</taxon>
        <taxon>Nocardiaceae</taxon>
        <taxon>Rhodococcoides</taxon>
    </lineage>
</organism>
<reference evidence="2" key="2">
    <citation type="submission" date="2020-09" db="EMBL/GenBank/DDBJ databases">
        <authorList>
            <person name="Sun Q."/>
            <person name="Sedlacek I."/>
        </authorList>
    </citation>
    <scope>NUCLEOTIDE SEQUENCE</scope>
    <source>
        <strain evidence="2">CCM 7905</strain>
    </source>
</reference>
<proteinExistence type="predicted"/>
<comment type="caution">
    <text evidence="2">The sequence shown here is derived from an EMBL/GenBank/DDBJ whole genome shotgun (WGS) entry which is preliminary data.</text>
</comment>
<dbReference type="RefSeq" id="WP_188546896.1">
    <property type="nucleotide sequence ID" value="NZ_BMCU01000005.1"/>
</dbReference>
<evidence type="ECO:0000313" key="3">
    <source>
        <dbReference type="Proteomes" id="UP000654257"/>
    </source>
</evidence>
<dbReference type="Gene3D" id="1.10.357.10">
    <property type="entry name" value="Tetracycline Repressor, domain 2"/>
    <property type="match status" value="1"/>
</dbReference>
<accession>A0A917G5N3</accession>
<evidence type="ECO:0000259" key="1">
    <source>
        <dbReference type="Pfam" id="PF17940"/>
    </source>
</evidence>
<gene>
    <name evidence="2" type="ORF">GCM10007304_42450</name>
</gene>
<dbReference type="SUPFAM" id="SSF46689">
    <property type="entry name" value="Homeodomain-like"/>
    <property type="match status" value="1"/>
</dbReference>
<reference evidence="2" key="1">
    <citation type="journal article" date="2014" name="Int. J. Syst. Evol. Microbiol.">
        <title>Complete genome sequence of Corynebacterium casei LMG S-19264T (=DSM 44701T), isolated from a smear-ripened cheese.</title>
        <authorList>
            <consortium name="US DOE Joint Genome Institute (JGI-PGF)"/>
            <person name="Walter F."/>
            <person name="Albersmeier A."/>
            <person name="Kalinowski J."/>
            <person name="Ruckert C."/>
        </authorList>
    </citation>
    <scope>NUCLEOTIDE SEQUENCE</scope>
    <source>
        <strain evidence="2">CCM 7905</strain>
    </source>
</reference>
<dbReference type="Proteomes" id="UP000654257">
    <property type="component" value="Unassembled WGS sequence"/>
</dbReference>
<sequence>MTAARSTTTDRRALMADGAIELLAAGGVHGLTHRRLDRALGLPEGSASNVFARRIDLLRAALDVIVAREMAIVQSVSVRDDVMSIDAAADVFADVMDAWLRPANREVLIARYTLILEASRSGELAPLMAAARSRFVELAENVCSATSMAADRTDAAVQIVAWADGVLLAHITAAERVPSRADIRSGVRLLLTG</sequence>
<dbReference type="AlphaFoldDB" id="A0A917G5N3"/>
<dbReference type="EMBL" id="BMCU01000005">
    <property type="protein sequence ID" value="GGG24120.1"/>
    <property type="molecule type" value="Genomic_DNA"/>
</dbReference>
<dbReference type="InterPro" id="IPR041583">
    <property type="entry name" value="TetR_C_31"/>
</dbReference>
<protein>
    <recommendedName>
        <fullName evidence="1">Tetracyclin repressor-like C-terminal group 31 domain-containing protein</fullName>
    </recommendedName>
</protein>
<dbReference type="Pfam" id="PF17940">
    <property type="entry name" value="TetR_C_31"/>
    <property type="match status" value="1"/>
</dbReference>
<keyword evidence="3" id="KW-1185">Reference proteome</keyword>